<name>A0A444B580_9MICO</name>
<proteinExistence type="predicted"/>
<sequence>MVLVGTVGMVLGLTACSSTPPVDEGEVRAAVSKVEGVSSVEVRVRKGGGVSGWKLEGRVGLPADEAEAHAVYEECLRALSTVPVKAGANFKIRLFGESSGKVIPPSNVGVPDTWGALREHFA</sequence>
<dbReference type="AlphaFoldDB" id="A0A444B580"/>
<organism evidence="1 2">
    <name type="scientific">Janibacter hoylei PVAS-1</name>
    <dbReference type="NCBI Taxonomy" id="1210046"/>
    <lineage>
        <taxon>Bacteria</taxon>
        <taxon>Bacillati</taxon>
        <taxon>Actinomycetota</taxon>
        <taxon>Actinomycetes</taxon>
        <taxon>Micrococcales</taxon>
        <taxon>Intrasporangiaceae</taxon>
        <taxon>Janibacter</taxon>
    </lineage>
</organism>
<dbReference type="EMBL" id="PIPF01000007">
    <property type="protein sequence ID" value="RWU83559.1"/>
    <property type="molecule type" value="Genomic_DNA"/>
</dbReference>
<dbReference type="Proteomes" id="UP000288711">
    <property type="component" value="Unassembled WGS sequence"/>
</dbReference>
<protein>
    <submittedName>
        <fullName evidence="1">Uncharacterized protein</fullName>
    </submittedName>
</protein>
<evidence type="ECO:0000313" key="2">
    <source>
        <dbReference type="Proteomes" id="UP000288711"/>
    </source>
</evidence>
<comment type="caution">
    <text evidence="1">The sequence shown here is derived from an EMBL/GenBank/DDBJ whole genome shotgun (WGS) entry which is preliminary data.</text>
</comment>
<evidence type="ECO:0000313" key="1">
    <source>
        <dbReference type="EMBL" id="RWU83559.1"/>
    </source>
</evidence>
<reference evidence="1 2" key="1">
    <citation type="journal article" date="2009" name="Int. J. Syst. Evol. Microbiol.">
        <title>Janibacter hoylei sp. nov., Bacillus isronensis sp. nov. and Bacillus aryabhattai sp. nov., isolated from cryotubes used for collecting air from the upper atmosphere.</title>
        <authorList>
            <person name="Shivaji S."/>
            <person name="Chaturvedi P."/>
            <person name="Begum Z."/>
            <person name="Pindi P.K."/>
            <person name="Manorama R."/>
            <person name="Padmanaban D.A."/>
            <person name="Shouche Y.S."/>
            <person name="Pawar S."/>
            <person name="Vaishampayan P."/>
            <person name="Dutt C.B."/>
            <person name="Datta G.N."/>
            <person name="Manchanda R.K."/>
            <person name="Rao U.R."/>
            <person name="Bhargava P.M."/>
            <person name="Narlikar J.V."/>
        </authorList>
    </citation>
    <scope>NUCLEOTIDE SEQUENCE [LARGE SCALE GENOMIC DNA]</scope>
    <source>
        <strain evidence="1 2">PVAS-1</strain>
    </source>
</reference>
<accession>A0A444B580</accession>
<keyword evidence="2" id="KW-1185">Reference proteome</keyword>
<gene>
    <name evidence="1" type="ORF">CWN80_07200</name>
</gene>